<evidence type="ECO:0000313" key="3">
    <source>
        <dbReference type="Proteomes" id="UP000789342"/>
    </source>
</evidence>
<feature type="region of interest" description="Disordered" evidence="1">
    <location>
        <begin position="1"/>
        <end position="44"/>
    </location>
</feature>
<evidence type="ECO:0000256" key="1">
    <source>
        <dbReference type="SAM" id="MobiDB-lite"/>
    </source>
</evidence>
<feature type="compositionally biased region" description="Polar residues" evidence="1">
    <location>
        <begin position="21"/>
        <end position="30"/>
    </location>
</feature>
<proteinExistence type="predicted"/>
<keyword evidence="3" id="KW-1185">Reference proteome</keyword>
<gene>
    <name evidence="2" type="ORF">AMORRO_LOCUS6859</name>
</gene>
<protein>
    <submittedName>
        <fullName evidence="2">18291_t:CDS:1</fullName>
    </submittedName>
</protein>
<dbReference type="AlphaFoldDB" id="A0A9N9BXX8"/>
<evidence type="ECO:0000313" key="2">
    <source>
        <dbReference type="EMBL" id="CAG8579880.1"/>
    </source>
</evidence>
<accession>A0A9N9BXX8</accession>
<dbReference type="Proteomes" id="UP000789342">
    <property type="component" value="Unassembled WGS sequence"/>
</dbReference>
<comment type="caution">
    <text evidence="2">The sequence shown here is derived from an EMBL/GenBank/DDBJ whole genome shotgun (WGS) entry which is preliminary data.</text>
</comment>
<feature type="non-terminal residue" evidence="2">
    <location>
        <position position="44"/>
    </location>
</feature>
<name>A0A9N9BXX8_9GLOM</name>
<reference evidence="2" key="1">
    <citation type="submission" date="2021-06" db="EMBL/GenBank/DDBJ databases">
        <authorList>
            <person name="Kallberg Y."/>
            <person name="Tangrot J."/>
            <person name="Rosling A."/>
        </authorList>
    </citation>
    <scope>NUCLEOTIDE SEQUENCE</scope>
    <source>
        <strain evidence="2">CL551</strain>
    </source>
</reference>
<sequence>MTEVSNANDVSNIEISKETSPETSIPTIPVNSKDIENEKTNLYL</sequence>
<dbReference type="EMBL" id="CAJVPV010004827">
    <property type="protein sequence ID" value="CAG8579880.1"/>
    <property type="molecule type" value="Genomic_DNA"/>
</dbReference>
<feature type="compositionally biased region" description="Polar residues" evidence="1">
    <location>
        <begin position="1"/>
        <end position="14"/>
    </location>
</feature>
<organism evidence="2 3">
    <name type="scientific">Acaulospora morrowiae</name>
    <dbReference type="NCBI Taxonomy" id="94023"/>
    <lineage>
        <taxon>Eukaryota</taxon>
        <taxon>Fungi</taxon>
        <taxon>Fungi incertae sedis</taxon>
        <taxon>Mucoromycota</taxon>
        <taxon>Glomeromycotina</taxon>
        <taxon>Glomeromycetes</taxon>
        <taxon>Diversisporales</taxon>
        <taxon>Acaulosporaceae</taxon>
        <taxon>Acaulospora</taxon>
    </lineage>
</organism>
<feature type="compositionally biased region" description="Basic and acidic residues" evidence="1">
    <location>
        <begin position="33"/>
        <end position="44"/>
    </location>
</feature>